<reference evidence="2 3" key="1">
    <citation type="submission" date="2020-08" db="EMBL/GenBank/DDBJ databases">
        <title>Genomic Encyclopedia of Type Strains, Phase IV (KMG-IV): sequencing the most valuable type-strain genomes for metagenomic binning, comparative biology and taxonomic classification.</title>
        <authorList>
            <person name="Goeker M."/>
        </authorList>
    </citation>
    <scope>NUCLEOTIDE SEQUENCE [LARGE SCALE GENOMIC DNA]</scope>
    <source>
        <strain evidence="2 3">DSM 26718</strain>
    </source>
</reference>
<dbReference type="EMBL" id="JACHGG010000001">
    <property type="protein sequence ID" value="MBB6058019.1"/>
    <property type="molecule type" value="Genomic_DNA"/>
</dbReference>
<keyword evidence="1" id="KW-0732">Signal</keyword>
<evidence type="ECO:0008006" key="4">
    <source>
        <dbReference type="Google" id="ProtNLM"/>
    </source>
</evidence>
<sequence length="256" mass="27906">MSSGLLLAALGVVPAAQAQQSQATSSSNDEPSYRKEFTYGINFNTRGGLIGGASVRSTRVLSQDWARFWSVEAVEIKHPKEQKLGTGYGGSFVYGKSNYFFALRPSVGLQRVIFRKAPDSGVQVNVLAGAGPSIGLLMPYYISYDYSNGRPTTADIINEQYDPEIHRDPLDLVVDRAPLFSGAGQTKPIIGAHLRGALSFEYGRYRDAVAGVEVGFLLEAYAKDPAIIRVAQVPDKDLNDQFLPSVYLTLYLGTRN</sequence>
<feature type="signal peptide" evidence="1">
    <location>
        <begin position="1"/>
        <end position="18"/>
    </location>
</feature>
<protein>
    <recommendedName>
        <fullName evidence="4">Outer membrane protein beta-barrel domain-containing protein</fullName>
    </recommendedName>
</protein>
<dbReference type="Proteomes" id="UP000532746">
    <property type="component" value="Unassembled WGS sequence"/>
</dbReference>
<organism evidence="2 3">
    <name type="scientific">Hymenobacter luteus</name>
    <dbReference type="NCBI Taxonomy" id="1411122"/>
    <lineage>
        <taxon>Bacteria</taxon>
        <taxon>Pseudomonadati</taxon>
        <taxon>Bacteroidota</taxon>
        <taxon>Cytophagia</taxon>
        <taxon>Cytophagales</taxon>
        <taxon>Hymenobacteraceae</taxon>
        <taxon>Hymenobacter</taxon>
    </lineage>
</organism>
<proteinExistence type="predicted"/>
<evidence type="ECO:0000256" key="1">
    <source>
        <dbReference type="SAM" id="SignalP"/>
    </source>
</evidence>
<name>A0A7W9SZF6_9BACT</name>
<feature type="chain" id="PRO_5030795991" description="Outer membrane protein beta-barrel domain-containing protein" evidence="1">
    <location>
        <begin position="19"/>
        <end position="256"/>
    </location>
</feature>
<keyword evidence="3" id="KW-1185">Reference proteome</keyword>
<accession>A0A7W9SZF6</accession>
<evidence type="ECO:0000313" key="2">
    <source>
        <dbReference type="EMBL" id="MBB6058019.1"/>
    </source>
</evidence>
<comment type="caution">
    <text evidence="2">The sequence shown here is derived from an EMBL/GenBank/DDBJ whole genome shotgun (WGS) entry which is preliminary data.</text>
</comment>
<dbReference type="RefSeq" id="WP_183401804.1">
    <property type="nucleotide sequence ID" value="NZ_JACHGG010000001.1"/>
</dbReference>
<dbReference type="AlphaFoldDB" id="A0A7W9SZF6"/>
<evidence type="ECO:0000313" key="3">
    <source>
        <dbReference type="Proteomes" id="UP000532746"/>
    </source>
</evidence>
<gene>
    <name evidence="2" type="ORF">HNQ93_000849</name>
</gene>